<feature type="signal peptide" evidence="2">
    <location>
        <begin position="1"/>
        <end position="20"/>
    </location>
</feature>
<keyword evidence="2" id="KW-0732">Signal</keyword>
<dbReference type="Pfam" id="PF24874">
    <property type="entry name" value="Piezo_THU9_anchor"/>
    <property type="match status" value="1"/>
</dbReference>
<dbReference type="GO" id="GO:0005261">
    <property type="term" value="F:monoatomic cation channel activity"/>
    <property type="evidence" value="ECO:0007669"/>
    <property type="project" value="TreeGrafter"/>
</dbReference>
<feature type="transmembrane region" description="Helical" evidence="1">
    <location>
        <begin position="136"/>
        <end position="156"/>
    </location>
</feature>
<evidence type="ECO:0000256" key="2">
    <source>
        <dbReference type="SAM" id="SignalP"/>
    </source>
</evidence>
<dbReference type="AlphaFoldDB" id="A0A4U5PGY9"/>
<feature type="chain" id="PRO_5021007670" description="Piezo THU9 and anchor domain-containing protein" evidence="2">
    <location>
        <begin position="21"/>
        <end position="157"/>
    </location>
</feature>
<evidence type="ECO:0000259" key="3">
    <source>
        <dbReference type="Pfam" id="PF24874"/>
    </source>
</evidence>
<sequence length="157" mass="17816">MVVCDAICLILLTIFYSTIGQGGTGNVLADGQASRLPRWFAYTLPCLFLMMIIDRWLCLSKKIGCRLLFYILLTVLLHLIIFDLLLSITGRSVTWNVVAMILYLVKSVYLFMCAWHIRNGYPSVTNQNILTRNYGILRLLLLKLSAVLTIICPLLDI</sequence>
<name>A0A4U5PGY9_STECR</name>
<dbReference type="STRING" id="34508.A0A4U5PGY9"/>
<keyword evidence="1" id="KW-0472">Membrane</keyword>
<keyword evidence="1" id="KW-1133">Transmembrane helix</keyword>
<evidence type="ECO:0000313" key="4">
    <source>
        <dbReference type="EMBL" id="TKR95872.1"/>
    </source>
</evidence>
<dbReference type="PANTHER" id="PTHR13167">
    <property type="entry name" value="PIEZO-TYPE MECHANOSENSITIVE ION CHANNEL COMPONENT"/>
    <property type="match status" value="1"/>
</dbReference>
<keyword evidence="5" id="KW-1185">Reference proteome</keyword>
<proteinExistence type="predicted"/>
<dbReference type="InterPro" id="IPR056770">
    <property type="entry name" value="Piezo_THU9_anchor"/>
</dbReference>
<feature type="transmembrane region" description="Helical" evidence="1">
    <location>
        <begin position="67"/>
        <end position="88"/>
    </location>
</feature>
<dbReference type="InterPro" id="IPR027272">
    <property type="entry name" value="Piezo"/>
</dbReference>
<reference evidence="4 5" key="1">
    <citation type="journal article" date="2015" name="Genome Biol.">
        <title>Comparative genomics of Steinernema reveals deeply conserved gene regulatory networks.</title>
        <authorList>
            <person name="Dillman A.R."/>
            <person name="Macchietto M."/>
            <person name="Porter C.F."/>
            <person name="Rogers A."/>
            <person name="Williams B."/>
            <person name="Antoshechkin I."/>
            <person name="Lee M.M."/>
            <person name="Goodwin Z."/>
            <person name="Lu X."/>
            <person name="Lewis E.E."/>
            <person name="Goodrich-Blair H."/>
            <person name="Stock S.P."/>
            <person name="Adams B.J."/>
            <person name="Sternberg P.W."/>
            <person name="Mortazavi A."/>
        </authorList>
    </citation>
    <scope>NUCLEOTIDE SEQUENCE [LARGE SCALE GENOMIC DNA]</scope>
    <source>
        <strain evidence="4 5">ALL</strain>
    </source>
</reference>
<reference evidence="4 5" key="2">
    <citation type="journal article" date="2019" name="G3 (Bethesda)">
        <title>Hybrid Assembly of the Genome of the Entomopathogenic Nematode Steinernema carpocapsae Identifies the X-Chromosome.</title>
        <authorList>
            <person name="Serra L."/>
            <person name="Macchietto M."/>
            <person name="Macias-Munoz A."/>
            <person name="McGill C.J."/>
            <person name="Rodriguez I.M."/>
            <person name="Rodriguez B."/>
            <person name="Murad R."/>
            <person name="Mortazavi A."/>
        </authorList>
    </citation>
    <scope>NUCLEOTIDE SEQUENCE [LARGE SCALE GENOMIC DNA]</scope>
    <source>
        <strain evidence="4 5">ALL</strain>
    </source>
</reference>
<dbReference type="GO" id="GO:0050982">
    <property type="term" value="P:detection of mechanical stimulus"/>
    <property type="evidence" value="ECO:0007669"/>
    <property type="project" value="TreeGrafter"/>
</dbReference>
<dbReference type="GO" id="GO:0005886">
    <property type="term" value="C:plasma membrane"/>
    <property type="evidence" value="ECO:0007669"/>
    <property type="project" value="TreeGrafter"/>
</dbReference>
<evidence type="ECO:0000256" key="1">
    <source>
        <dbReference type="SAM" id="Phobius"/>
    </source>
</evidence>
<dbReference type="GO" id="GO:0071260">
    <property type="term" value="P:cellular response to mechanical stimulus"/>
    <property type="evidence" value="ECO:0007669"/>
    <property type="project" value="TreeGrafter"/>
</dbReference>
<accession>A0A4U5PGY9</accession>
<dbReference type="GO" id="GO:0008381">
    <property type="term" value="F:mechanosensitive monoatomic ion channel activity"/>
    <property type="evidence" value="ECO:0007669"/>
    <property type="project" value="InterPro"/>
</dbReference>
<dbReference type="GO" id="GO:0042391">
    <property type="term" value="P:regulation of membrane potential"/>
    <property type="evidence" value="ECO:0007669"/>
    <property type="project" value="TreeGrafter"/>
</dbReference>
<feature type="transmembrane region" description="Helical" evidence="1">
    <location>
        <begin position="39"/>
        <end position="58"/>
    </location>
</feature>
<comment type="caution">
    <text evidence="4">The sequence shown here is derived from an EMBL/GenBank/DDBJ whole genome shotgun (WGS) entry which is preliminary data.</text>
</comment>
<keyword evidence="1" id="KW-0812">Transmembrane</keyword>
<dbReference type="PANTHER" id="PTHR13167:SF25">
    <property type="entry name" value="PIEZO-TYPE MECHANOSENSITIVE ION CHANNEL COMPONENT"/>
    <property type="match status" value="1"/>
</dbReference>
<protein>
    <recommendedName>
        <fullName evidence="3">Piezo THU9 and anchor domain-containing protein</fullName>
    </recommendedName>
</protein>
<dbReference type="EMBL" id="AZBU02000002">
    <property type="protein sequence ID" value="TKR95872.1"/>
    <property type="molecule type" value="Genomic_DNA"/>
</dbReference>
<evidence type="ECO:0000313" key="5">
    <source>
        <dbReference type="Proteomes" id="UP000298663"/>
    </source>
</evidence>
<gene>
    <name evidence="4" type="ORF">L596_009982</name>
</gene>
<feature type="domain" description="Piezo THU9 and anchor" evidence="3">
    <location>
        <begin position="1"/>
        <end position="144"/>
    </location>
</feature>
<dbReference type="Proteomes" id="UP000298663">
    <property type="component" value="Unassembled WGS sequence"/>
</dbReference>
<feature type="transmembrane region" description="Helical" evidence="1">
    <location>
        <begin position="94"/>
        <end position="115"/>
    </location>
</feature>
<organism evidence="4 5">
    <name type="scientific">Steinernema carpocapsae</name>
    <name type="common">Entomopathogenic nematode</name>
    <dbReference type="NCBI Taxonomy" id="34508"/>
    <lineage>
        <taxon>Eukaryota</taxon>
        <taxon>Metazoa</taxon>
        <taxon>Ecdysozoa</taxon>
        <taxon>Nematoda</taxon>
        <taxon>Chromadorea</taxon>
        <taxon>Rhabditida</taxon>
        <taxon>Tylenchina</taxon>
        <taxon>Panagrolaimomorpha</taxon>
        <taxon>Strongyloidoidea</taxon>
        <taxon>Steinernematidae</taxon>
        <taxon>Steinernema</taxon>
    </lineage>
</organism>